<comment type="subcellular location">
    <subcellularLocation>
        <location evidence="1">Cytoplasm</location>
        <location evidence="1">Cytosol</location>
    </subcellularLocation>
</comment>
<dbReference type="RefSeq" id="WP_285662469.1">
    <property type="nucleotide sequence ID" value="NZ_BSTX01000001.1"/>
</dbReference>
<keyword evidence="9" id="KW-1185">Reference proteome</keyword>
<gene>
    <name evidence="8" type="ORF">Afil01_21580</name>
</gene>
<comment type="caution">
    <text evidence="8">The sequence shown here is derived from an EMBL/GenBank/DDBJ whole genome shotgun (WGS) entry which is preliminary data.</text>
</comment>
<proteinExistence type="predicted"/>
<feature type="domain" description="Metallo-beta-lactamase" evidence="7">
    <location>
        <begin position="25"/>
        <end position="182"/>
    </location>
</feature>
<dbReference type="GO" id="GO:0005829">
    <property type="term" value="C:cytosol"/>
    <property type="evidence" value="ECO:0007669"/>
    <property type="project" value="UniProtKB-SubCell"/>
</dbReference>
<dbReference type="InterPro" id="IPR036866">
    <property type="entry name" value="RibonucZ/Hydroxyglut_hydro"/>
</dbReference>
<evidence type="ECO:0000256" key="3">
    <source>
        <dbReference type="ARBA" id="ARBA00014856"/>
    </source>
</evidence>
<comment type="function">
    <text evidence="6">Endoribonuclease that catalyzes the hydrolysis of histone-coding pre-mRNA 3'-end. Involved in histone pre-mRNA processing during the S-phase of the cell cycle, which is required for entering/progressing through S-phase. Cleaves histone pre-mRNA at a major and a minor cleavage site after the 5'-ACCCA-3' and the 5'-ACCCACA-3' sequence, respectively, and located downstream of the stem-loop. May require the presence of the HDE element located at the histone pre-RNA 3'-end to avoid non-specific cleavage.</text>
</comment>
<dbReference type="PANTHER" id="PTHR23200">
    <property type="entry name" value="METALLO-BETA-LACTAMASE DOMAIN-CONTAINING PROTEIN 1"/>
    <property type="match status" value="1"/>
</dbReference>
<organism evidence="8 9">
    <name type="scientific">Actinorhabdospora filicis</name>
    <dbReference type="NCBI Taxonomy" id="1785913"/>
    <lineage>
        <taxon>Bacteria</taxon>
        <taxon>Bacillati</taxon>
        <taxon>Actinomycetota</taxon>
        <taxon>Actinomycetes</taxon>
        <taxon>Micromonosporales</taxon>
        <taxon>Micromonosporaceae</taxon>
        <taxon>Actinorhabdospora</taxon>
    </lineage>
</organism>
<dbReference type="InterPro" id="IPR001279">
    <property type="entry name" value="Metallo-B-lactamas"/>
</dbReference>
<evidence type="ECO:0000256" key="6">
    <source>
        <dbReference type="ARBA" id="ARBA00045869"/>
    </source>
</evidence>
<dbReference type="CDD" id="cd07711">
    <property type="entry name" value="MBLAC1-like_MBL-fold"/>
    <property type="match status" value="1"/>
</dbReference>
<reference evidence="8" key="1">
    <citation type="submission" date="2023-03" db="EMBL/GenBank/DDBJ databases">
        <title>Actinorhabdospora filicis NBRC 111898.</title>
        <authorList>
            <person name="Ichikawa N."/>
            <person name="Sato H."/>
            <person name="Tonouchi N."/>
        </authorList>
    </citation>
    <scope>NUCLEOTIDE SEQUENCE</scope>
    <source>
        <strain evidence="8">NBRC 111898</strain>
    </source>
</reference>
<name>A0A9W6SML0_9ACTN</name>
<dbReference type="PANTHER" id="PTHR23200:SF48">
    <property type="entry name" value="METALLO-BETA-LACTAMASE DOMAIN-CONTAINING PROTEIN 1"/>
    <property type="match status" value="1"/>
</dbReference>
<evidence type="ECO:0000313" key="8">
    <source>
        <dbReference type="EMBL" id="GLZ77351.1"/>
    </source>
</evidence>
<dbReference type="Proteomes" id="UP001165079">
    <property type="component" value="Unassembled WGS sequence"/>
</dbReference>
<comment type="subunit">
    <text evidence="2">Homodimer.</text>
</comment>
<dbReference type="Pfam" id="PF00753">
    <property type="entry name" value="Lactamase_B"/>
    <property type="match status" value="1"/>
</dbReference>
<dbReference type="InterPro" id="IPR039344">
    <property type="entry name" value="MBLAC1"/>
</dbReference>
<evidence type="ECO:0000256" key="2">
    <source>
        <dbReference type="ARBA" id="ARBA00011738"/>
    </source>
</evidence>
<dbReference type="EMBL" id="BSTX01000001">
    <property type="protein sequence ID" value="GLZ77351.1"/>
    <property type="molecule type" value="Genomic_DNA"/>
</dbReference>
<evidence type="ECO:0000256" key="4">
    <source>
        <dbReference type="ARBA" id="ARBA00032988"/>
    </source>
</evidence>
<dbReference type="AlphaFoldDB" id="A0A9W6SML0"/>
<accession>A0A9W6SML0</accession>
<dbReference type="SUPFAM" id="SSF56281">
    <property type="entry name" value="Metallo-hydrolase/oxidoreductase"/>
    <property type="match status" value="1"/>
</dbReference>
<protein>
    <recommendedName>
        <fullName evidence="3">Metallo-beta-lactamase domain-containing protein 1</fullName>
    </recommendedName>
    <alternativeName>
        <fullName evidence="4">Endoribonuclease MBLAC1</fullName>
    </alternativeName>
</protein>
<evidence type="ECO:0000256" key="5">
    <source>
        <dbReference type="ARBA" id="ARBA00044690"/>
    </source>
</evidence>
<sequence>MDIESSATWQILTVGYTGSTGPGVAATVSYITDGDHKIVFDPGMVESPARILEPLAALGVGPEDVTDVILSHHHPDNIMNAGLFTKAAVHDHKAIYRGHGWTVRDAEGYAFTPSLRLIATPGHSHEDITLLAGTADGVVAFAGDLWWRPDGPAEDPVAPDRDQLAASRMRVLDLADIIVPGHGPAFAAGPEAVV</sequence>
<evidence type="ECO:0000259" key="7">
    <source>
        <dbReference type="SMART" id="SM00849"/>
    </source>
</evidence>
<dbReference type="Gene3D" id="3.60.15.10">
    <property type="entry name" value="Ribonuclease Z/Hydroxyacylglutathione hydrolase-like"/>
    <property type="match status" value="1"/>
</dbReference>
<dbReference type="SMART" id="SM00849">
    <property type="entry name" value="Lactamase_B"/>
    <property type="match status" value="1"/>
</dbReference>
<comment type="catalytic activity">
    <reaction evidence="5">
        <text>a ribonucleotidyl-ribonucleotide-RNA + H2O = a 3'-end ribonucleotide-RNA + a 5'-end 5'-phospho-ribonucleoside-RNA + H(+)</text>
        <dbReference type="Rhea" id="RHEA:68096"/>
        <dbReference type="Rhea" id="RHEA-COMP:15179"/>
        <dbReference type="Rhea" id="RHEA-COMP:17355"/>
        <dbReference type="Rhea" id="RHEA-COMP:17428"/>
        <dbReference type="ChEBI" id="CHEBI:15377"/>
        <dbReference type="ChEBI" id="CHEBI:15378"/>
        <dbReference type="ChEBI" id="CHEBI:74896"/>
        <dbReference type="ChEBI" id="CHEBI:138282"/>
        <dbReference type="ChEBI" id="CHEBI:173118"/>
    </reaction>
    <physiologicalReaction direction="left-to-right" evidence="5">
        <dbReference type="Rhea" id="RHEA:68097"/>
    </physiologicalReaction>
</comment>
<evidence type="ECO:0000256" key="1">
    <source>
        <dbReference type="ARBA" id="ARBA00004514"/>
    </source>
</evidence>
<evidence type="ECO:0000313" key="9">
    <source>
        <dbReference type="Proteomes" id="UP001165079"/>
    </source>
</evidence>